<name>A0A9N8CWW7_PRORE</name>
<evidence type="ECO:0000313" key="1">
    <source>
        <dbReference type="EMBL" id="CAB5678588.1"/>
    </source>
</evidence>
<dbReference type="EMBL" id="CAHPSF010000002">
    <property type="protein sequence ID" value="CAB5678588.1"/>
    <property type="molecule type" value="Genomic_DNA"/>
</dbReference>
<reference evidence="1" key="1">
    <citation type="submission" date="2020-05" db="EMBL/GenBank/DDBJ databases">
        <authorList>
            <person name="Delgado-Blas J."/>
        </authorList>
    </citation>
    <scope>NUCLEOTIDE SEQUENCE</scope>
    <source>
        <strain evidence="1">BB1453</strain>
    </source>
</reference>
<organism evidence="1 2">
    <name type="scientific">Providencia rettgeri</name>
    <dbReference type="NCBI Taxonomy" id="587"/>
    <lineage>
        <taxon>Bacteria</taxon>
        <taxon>Pseudomonadati</taxon>
        <taxon>Pseudomonadota</taxon>
        <taxon>Gammaproteobacteria</taxon>
        <taxon>Enterobacterales</taxon>
        <taxon>Morganellaceae</taxon>
        <taxon>Providencia</taxon>
    </lineage>
</organism>
<gene>
    <name evidence="1" type="ORF">GHA_01148</name>
</gene>
<evidence type="ECO:0000313" key="2">
    <source>
        <dbReference type="Proteomes" id="UP000834611"/>
    </source>
</evidence>
<accession>A0A9N8CWW7</accession>
<proteinExistence type="predicted"/>
<dbReference type="AlphaFoldDB" id="A0A9N8CWW7"/>
<sequence>MKVITRKEAATNGLSRFYTGKACVHGHIAERFVSNGVCVECAAKHAANYRESVNSILKQAREMRACQ</sequence>
<protein>
    <submittedName>
        <fullName evidence="1">Uncharacterized protein</fullName>
    </submittedName>
</protein>
<dbReference type="Proteomes" id="UP000834611">
    <property type="component" value="Unassembled WGS sequence"/>
</dbReference>
<dbReference type="RefSeq" id="WP_109912461.1">
    <property type="nucleotide sequence ID" value="NZ_BGMI01000009.1"/>
</dbReference>
<comment type="caution">
    <text evidence="1">The sequence shown here is derived from an EMBL/GenBank/DDBJ whole genome shotgun (WGS) entry which is preliminary data.</text>
</comment>